<gene>
    <name evidence="10" type="ORF">F2P56_005773</name>
</gene>
<organism evidence="10 11">
    <name type="scientific">Juglans regia</name>
    <name type="common">English walnut</name>
    <dbReference type="NCBI Taxonomy" id="51240"/>
    <lineage>
        <taxon>Eukaryota</taxon>
        <taxon>Viridiplantae</taxon>
        <taxon>Streptophyta</taxon>
        <taxon>Embryophyta</taxon>
        <taxon>Tracheophyta</taxon>
        <taxon>Spermatophyta</taxon>
        <taxon>Magnoliopsida</taxon>
        <taxon>eudicotyledons</taxon>
        <taxon>Gunneridae</taxon>
        <taxon>Pentapetalae</taxon>
        <taxon>rosids</taxon>
        <taxon>fabids</taxon>
        <taxon>Fagales</taxon>
        <taxon>Juglandaceae</taxon>
        <taxon>Juglans</taxon>
    </lineage>
</organism>
<evidence type="ECO:0000313" key="10">
    <source>
        <dbReference type="EMBL" id="KAF5473817.1"/>
    </source>
</evidence>
<evidence type="ECO:0000256" key="4">
    <source>
        <dbReference type="ARBA" id="ARBA00015253"/>
    </source>
</evidence>
<accession>A0A833XZR5</accession>
<evidence type="ECO:0000256" key="5">
    <source>
        <dbReference type="ARBA" id="ARBA00022454"/>
    </source>
</evidence>
<evidence type="ECO:0000256" key="8">
    <source>
        <dbReference type="ARBA" id="ARBA00023242"/>
    </source>
</evidence>
<dbReference type="SMART" id="SM00976">
    <property type="entry name" value="Telo_bind"/>
    <property type="match status" value="1"/>
</dbReference>
<dbReference type="InterPro" id="IPR032042">
    <property type="entry name" value="POT1PC"/>
</dbReference>
<dbReference type="PANTHER" id="PTHR14513:SF4">
    <property type="entry name" value="PROTECTION OF TELOMERES PROTEIN 1"/>
    <property type="match status" value="1"/>
</dbReference>
<dbReference type="Gene3D" id="2.40.50.140">
    <property type="entry name" value="Nucleic acid-binding proteins"/>
    <property type="match status" value="2"/>
</dbReference>
<feature type="domain" description="Telomeric single stranded DNA binding POT1/Cdc13" evidence="9">
    <location>
        <begin position="7"/>
        <end position="150"/>
    </location>
</feature>
<keyword evidence="6" id="KW-0779">Telomere</keyword>
<dbReference type="InterPro" id="IPR057620">
    <property type="entry name" value="POT1A/B-like_OB"/>
</dbReference>
<evidence type="ECO:0000256" key="6">
    <source>
        <dbReference type="ARBA" id="ARBA00022895"/>
    </source>
</evidence>
<dbReference type="AlphaFoldDB" id="A0A833XZR5"/>
<proteinExistence type="inferred from homology"/>
<keyword evidence="7" id="KW-0238">DNA-binding</keyword>
<dbReference type="GO" id="GO:0043047">
    <property type="term" value="F:single-stranded telomeric DNA binding"/>
    <property type="evidence" value="ECO:0007669"/>
    <property type="project" value="InterPro"/>
</dbReference>
<comment type="similarity">
    <text evidence="3">Belongs to the telombin family.</text>
</comment>
<dbReference type="InterPro" id="IPR011564">
    <property type="entry name" value="Telomer_end-bd_POT1/Cdc13"/>
</dbReference>
<dbReference type="GO" id="GO:0005634">
    <property type="term" value="C:nucleus"/>
    <property type="evidence" value="ECO:0007669"/>
    <property type="project" value="UniProtKB-SubCell"/>
</dbReference>
<protein>
    <recommendedName>
        <fullName evidence="4">Protection of telomeres protein 1</fullName>
    </recommendedName>
</protein>
<dbReference type="Proteomes" id="UP000619265">
    <property type="component" value="Unassembled WGS sequence"/>
</dbReference>
<dbReference type="GO" id="GO:0000723">
    <property type="term" value="P:telomere maintenance"/>
    <property type="evidence" value="ECO:0007669"/>
    <property type="project" value="InterPro"/>
</dbReference>
<keyword evidence="5" id="KW-0158">Chromosome</keyword>
<evidence type="ECO:0000259" key="9">
    <source>
        <dbReference type="SMART" id="SM00976"/>
    </source>
</evidence>
<evidence type="ECO:0000256" key="1">
    <source>
        <dbReference type="ARBA" id="ARBA00004123"/>
    </source>
</evidence>
<evidence type="ECO:0000256" key="3">
    <source>
        <dbReference type="ARBA" id="ARBA00008442"/>
    </source>
</evidence>
<keyword evidence="8" id="KW-0539">Nucleus</keyword>
<reference evidence="10" key="1">
    <citation type="submission" date="2015-10" db="EMBL/GenBank/DDBJ databases">
        <authorList>
            <person name="Martinez-Garcia P.J."/>
            <person name="Crepeau M.W."/>
            <person name="Puiu D."/>
            <person name="Gonzalez-Ibeas D."/>
            <person name="Whalen J."/>
            <person name="Stevens K."/>
            <person name="Paul R."/>
            <person name="Butterfield T."/>
            <person name="Britton M."/>
            <person name="Reagan R."/>
            <person name="Chakraborty S."/>
            <person name="Walawage S.L."/>
            <person name="Vasquez-Gross H.A."/>
            <person name="Cardeno C."/>
            <person name="Famula R."/>
            <person name="Pratt K."/>
            <person name="Kuruganti S."/>
            <person name="Aradhya M.K."/>
            <person name="Leslie C.A."/>
            <person name="Dandekar A.M."/>
            <person name="Salzberg S.L."/>
            <person name="Wegrzyn J.L."/>
            <person name="Langley C.H."/>
            <person name="Neale D.B."/>
        </authorList>
    </citation>
    <scope>NUCLEOTIDE SEQUENCE</scope>
    <source>
        <tissue evidence="10">Leaves</tissue>
    </source>
</reference>
<dbReference type="InterPro" id="IPR012340">
    <property type="entry name" value="NA-bd_OB-fold"/>
</dbReference>
<dbReference type="Pfam" id="PF16686">
    <property type="entry name" value="POT1PC"/>
    <property type="match status" value="1"/>
</dbReference>
<name>A0A833XZR5_JUGRE</name>
<reference evidence="10" key="2">
    <citation type="submission" date="2020-03" db="EMBL/GenBank/DDBJ databases">
        <title>Walnut 2.0.</title>
        <authorList>
            <person name="Marrano A."/>
            <person name="Britton M."/>
            <person name="Zimin A.V."/>
            <person name="Zaini P.A."/>
            <person name="Workman R."/>
            <person name="Puiu D."/>
            <person name="Bianco L."/>
            <person name="Allen B.J."/>
            <person name="Troggio M."/>
            <person name="Leslie C.A."/>
            <person name="Timp W."/>
            <person name="Dendekar A."/>
            <person name="Salzberg S.L."/>
            <person name="Neale D.B."/>
        </authorList>
    </citation>
    <scope>NUCLEOTIDE SEQUENCE</scope>
    <source>
        <tissue evidence="10">Leaves</tissue>
    </source>
</reference>
<comment type="subcellular location">
    <subcellularLocation>
        <location evidence="2">Chromosome</location>
        <location evidence="2">Telomere</location>
    </subcellularLocation>
    <subcellularLocation>
        <location evidence="1">Nucleus</location>
    </subcellularLocation>
</comment>
<dbReference type="Pfam" id="PF02765">
    <property type="entry name" value="POT1"/>
    <property type="match status" value="1"/>
</dbReference>
<sequence length="458" mass="52552">MSNRHSIIPIRDALSRVNQNVNLIGFVRESSFPRKSLGTDYVSILKIVDESYKDEEFSVHLFTEKLEHLPVVRSYKDIIILYQVKDFFFFFGQIEEFNGRIDAVFKKKSSSYALFDEQSCIDCNPYQASPGFRLLRPDIGFIRRMGNLCATFPFRGGGMDEYLLSLKHLKNKEYFDVVCKVLHVEKTANNTWMLFVWDGTDTPPLSFDMHLQDDEQSRLPLHVEQFPLPMDIICSFPCVGTVLRVMTNEAHEKFGLNFKGIGQWVRIRNMTCEVHFGLWKGLLLSSSRFRFLPNNDNTVLDCIRNFNFRVAEEEGRLPSWSSPPYLTVVDYENVPFATLMDLLTKPEVDVTVKCIVRVVAVFPPQAKDFCRPIESGQYRMRLTLEDPTARIHATLSGDNWVKFFGDSFSIVILKSKVNKLLGVLDGEDSSSVRNPPWIQCCISLNSGEYRICGTSFVG</sequence>
<dbReference type="GO" id="GO:0000781">
    <property type="term" value="C:chromosome, telomeric region"/>
    <property type="evidence" value="ECO:0007669"/>
    <property type="project" value="UniProtKB-SubCell"/>
</dbReference>
<dbReference type="InterPro" id="IPR028389">
    <property type="entry name" value="POT1"/>
</dbReference>
<dbReference type="PANTHER" id="PTHR14513">
    <property type="entry name" value="PROTECTION OF TELOMERES 1"/>
    <property type="match status" value="1"/>
</dbReference>
<dbReference type="Gramene" id="Jr03_01450_p1">
    <property type="protein sequence ID" value="cds.Jr03_01450_p1"/>
    <property type="gene ID" value="Jr03_01450"/>
</dbReference>
<evidence type="ECO:0000256" key="7">
    <source>
        <dbReference type="ARBA" id="ARBA00023125"/>
    </source>
</evidence>
<dbReference type="Pfam" id="PF25507">
    <property type="entry name" value="OB_POT1A"/>
    <property type="match status" value="1"/>
</dbReference>
<comment type="caution">
    <text evidence="10">The sequence shown here is derived from an EMBL/GenBank/DDBJ whole genome shotgun (WGS) entry which is preliminary data.</text>
</comment>
<dbReference type="SUPFAM" id="SSF50249">
    <property type="entry name" value="Nucleic acid-binding proteins"/>
    <property type="match status" value="2"/>
</dbReference>
<dbReference type="EMBL" id="LIHL02000003">
    <property type="protein sequence ID" value="KAF5473817.1"/>
    <property type="molecule type" value="Genomic_DNA"/>
</dbReference>
<evidence type="ECO:0000256" key="2">
    <source>
        <dbReference type="ARBA" id="ARBA00004574"/>
    </source>
</evidence>
<evidence type="ECO:0000313" key="11">
    <source>
        <dbReference type="Proteomes" id="UP000619265"/>
    </source>
</evidence>